<feature type="domain" description="Shikimate dehydrogenase substrate binding N-terminal" evidence="8">
    <location>
        <begin position="11"/>
        <end position="94"/>
    </location>
</feature>
<dbReference type="SUPFAM" id="SSF53223">
    <property type="entry name" value="Aminoacid dehydrogenase-like, N-terminal domain"/>
    <property type="match status" value="1"/>
</dbReference>
<feature type="domain" description="Quinate/shikimate 5-dehydrogenase/glutamyl-tRNA reductase" evidence="7">
    <location>
        <begin position="123"/>
        <end position="173"/>
    </location>
</feature>
<evidence type="ECO:0000256" key="6">
    <source>
        <dbReference type="ARBA" id="ARBA00049442"/>
    </source>
</evidence>
<keyword evidence="4" id="KW-0560">Oxidoreductase</keyword>
<accession>A0A1H0JN45</accession>
<dbReference type="PANTHER" id="PTHR21089">
    <property type="entry name" value="SHIKIMATE DEHYDROGENASE"/>
    <property type="match status" value="1"/>
</dbReference>
<evidence type="ECO:0000313" key="10">
    <source>
        <dbReference type="Proteomes" id="UP000242957"/>
    </source>
</evidence>
<dbReference type="GO" id="GO:0019632">
    <property type="term" value="P:shikimate metabolic process"/>
    <property type="evidence" value="ECO:0007669"/>
    <property type="project" value="TreeGrafter"/>
</dbReference>
<keyword evidence="5" id="KW-0028">Amino-acid biosynthesis</keyword>
<dbReference type="AlphaFoldDB" id="A0A1H0JN45"/>
<dbReference type="SUPFAM" id="SSF51735">
    <property type="entry name" value="NAD(P)-binding Rossmann-fold domains"/>
    <property type="match status" value="1"/>
</dbReference>
<comment type="catalytic activity">
    <reaction evidence="6">
        <text>shikimate + NADP(+) = 3-dehydroshikimate + NADPH + H(+)</text>
        <dbReference type="Rhea" id="RHEA:17737"/>
        <dbReference type="ChEBI" id="CHEBI:15378"/>
        <dbReference type="ChEBI" id="CHEBI:16630"/>
        <dbReference type="ChEBI" id="CHEBI:36208"/>
        <dbReference type="ChEBI" id="CHEBI:57783"/>
        <dbReference type="ChEBI" id="CHEBI:58349"/>
        <dbReference type="EC" id="1.1.1.25"/>
    </reaction>
</comment>
<sequence>MINGKTRVVGIVADPIEHVRTPERFNAYMRELDCNAVLVPFHVRPENFAAFVASLPAMCNLAGLVVTIPYKESVLPLCTELTDAARQIGAVNVLRIDHESDALIGTNLDGEGFACGLLGQDHSIRGQHIYIAGAGGAAKAIAHALANSGAASIGIYNRTESRSRQLVQELRAHHPRLQVEIAGPVPEHCTLAVNATALGLKPGDGLPFELDRLPVGALVAEVVMNPDMTPLLQAAAERGHSVHLGRHMVDAQIGAMARFFGLA</sequence>
<dbReference type="InterPro" id="IPR022893">
    <property type="entry name" value="Shikimate_DH_fam"/>
</dbReference>
<gene>
    <name evidence="9" type="ORF">SAMN05216193_111138</name>
</gene>
<protein>
    <recommendedName>
        <fullName evidence="2">shikimate dehydrogenase (NADP(+))</fullName>
        <ecNumber evidence="2">1.1.1.25</ecNumber>
    </recommendedName>
</protein>
<dbReference type="GO" id="GO:0004764">
    <property type="term" value="F:shikimate 3-dehydrogenase (NADP+) activity"/>
    <property type="evidence" value="ECO:0007669"/>
    <property type="project" value="UniProtKB-EC"/>
</dbReference>
<dbReference type="Pfam" id="PF08501">
    <property type="entry name" value="Shikimate_dh_N"/>
    <property type="match status" value="1"/>
</dbReference>
<evidence type="ECO:0000259" key="8">
    <source>
        <dbReference type="Pfam" id="PF08501"/>
    </source>
</evidence>
<dbReference type="GO" id="GO:0009073">
    <property type="term" value="P:aromatic amino acid family biosynthetic process"/>
    <property type="evidence" value="ECO:0007669"/>
    <property type="project" value="UniProtKB-KW"/>
</dbReference>
<dbReference type="Proteomes" id="UP000242957">
    <property type="component" value="Unassembled WGS sequence"/>
</dbReference>
<comment type="pathway">
    <text evidence="1">Metabolic intermediate biosynthesis; chorismate biosynthesis; chorismate from D-erythrose 4-phosphate and phosphoenolpyruvate: step 4/7.</text>
</comment>
<dbReference type="Pfam" id="PF01488">
    <property type="entry name" value="Shikimate_DH"/>
    <property type="match status" value="1"/>
</dbReference>
<dbReference type="EC" id="1.1.1.25" evidence="2"/>
<keyword evidence="10" id="KW-1185">Reference proteome</keyword>
<reference evidence="10" key="1">
    <citation type="submission" date="2016-10" db="EMBL/GenBank/DDBJ databases">
        <authorList>
            <person name="Varghese N."/>
            <person name="Submissions S."/>
        </authorList>
    </citation>
    <scope>NUCLEOTIDE SEQUENCE [LARGE SCALE GENOMIC DNA]</scope>
    <source>
        <strain evidence="10">JCM 21621</strain>
    </source>
</reference>
<evidence type="ECO:0000256" key="4">
    <source>
        <dbReference type="ARBA" id="ARBA00023002"/>
    </source>
</evidence>
<dbReference type="InterPro" id="IPR006151">
    <property type="entry name" value="Shikm_DH/Glu-tRNA_Rdtase"/>
</dbReference>
<evidence type="ECO:0000256" key="5">
    <source>
        <dbReference type="ARBA" id="ARBA00023141"/>
    </source>
</evidence>
<organism evidence="9 10">
    <name type="scientific">Pseudomonas jinjuensis</name>
    <dbReference type="NCBI Taxonomy" id="198616"/>
    <lineage>
        <taxon>Bacteria</taxon>
        <taxon>Pseudomonadati</taxon>
        <taxon>Pseudomonadota</taxon>
        <taxon>Gammaproteobacteria</taxon>
        <taxon>Pseudomonadales</taxon>
        <taxon>Pseudomonadaceae</taxon>
        <taxon>Pseudomonas</taxon>
    </lineage>
</organism>
<dbReference type="PANTHER" id="PTHR21089:SF1">
    <property type="entry name" value="BIFUNCTIONAL 3-DEHYDROQUINATE DEHYDRATASE_SHIKIMATE DEHYDROGENASE, CHLOROPLASTIC"/>
    <property type="match status" value="1"/>
</dbReference>
<evidence type="ECO:0000313" key="9">
    <source>
        <dbReference type="EMBL" id="SDO44933.1"/>
    </source>
</evidence>
<dbReference type="EMBL" id="FNIJ01000011">
    <property type="protein sequence ID" value="SDO44933.1"/>
    <property type="molecule type" value="Genomic_DNA"/>
</dbReference>
<name>A0A1H0JN45_9PSED</name>
<evidence type="ECO:0000256" key="2">
    <source>
        <dbReference type="ARBA" id="ARBA00012962"/>
    </source>
</evidence>
<dbReference type="OrthoDB" id="3609723at2"/>
<dbReference type="InterPro" id="IPR013708">
    <property type="entry name" value="Shikimate_DH-bd_N"/>
</dbReference>
<dbReference type="STRING" id="198616.SAMN05216193_111138"/>
<proteinExistence type="predicted"/>
<keyword evidence="3" id="KW-0521">NADP</keyword>
<evidence type="ECO:0000256" key="3">
    <source>
        <dbReference type="ARBA" id="ARBA00022857"/>
    </source>
</evidence>
<dbReference type="Gene3D" id="3.40.50.10860">
    <property type="entry name" value="Leucine Dehydrogenase, chain A, domain 1"/>
    <property type="match status" value="1"/>
</dbReference>
<dbReference type="InterPro" id="IPR046346">
    <property type="entry name" value="Aminoacid_DH-like_N_sf"/>
</dbReference>
<dbReference type="RefSeq" id="WP_084311195.1">
    <property type="nucleotide sequence ID" value="NZ_FNIJ01000011.1"/>
</dbReference>
<evidence type="ECO:0000256" key="1">
    <source>
        <dbReference type="ARBA" id="ARBA00004871"/>
    </source>
</evidence>
<evidence type="ECO:0000259" key="7">
    <source>
        <dbReference type="Pfam" id="PF01488"/>
    </source>
</evidence>
<dbReference type="InterPro" id="IPR036291">
    <property type="entry name" value="NAD(P)-bd_dom_sf"/>
</dbReference>
<dbReference type="UniPathway" id="UPA00053">
    <property type="reaction ID" value="UER00087"/>
</dbReference>
<dbReference type="Gene3D" id="3.40.50.720">
    <property type="entry name" value="NAD(P)-binding Rossmann-like Domain"/>
    <property type="match status" value="1"/>
</dbReference>
<dbReference type="GO" id="GO:0009423">
    <property type="term" value="P:chorismate biosynthetic process"/>
    <property type="evidence" value="ECO:0007669"/>
    <property type="project" value="UniProtKB-UniPathway"/>
</dbReference>
<keyword evidence="5" id="KW-0057">Aromatic amino acid biosynthesis</keyword>